<evidence type="ECO:0000313" key="1">
    <source>
        <dbReference type="EMBL" id="RSN70247.1"/>
    </source>
</evidence>
<organism evidence="1 2">
    <name type="scientific">Candidatus Korarchaeum cryptofilum</name>
    <dbReference type="NCBI Taxonomy" id="498846"/>
    <lineage>
        <taxon>Archaea</taxon>
        <taxon>Thermoproteota</taxon>
        <taxon>Candidatus Korarchaeia</taxon>
        <taxon>Candidatus Korarchaeales</taxon>
        <taxon>Candidatus Korarchaeaceae</taxon>
        <taxon>Candidatus Korarchaeum</taxon>
    </lineage>
</organism>
<accession>A0A3R9PDI6</accession>
<name>A0A3R9PDI6_9CREN</name>
<evidence type="ECO:0000313" key="2">
    <source>
        <dbReference type="Proteomes" id="UP000278149"/>
    </source>
</evidence>
<reference evidence="1 2" key="1">
    <citation type="submission" date="2018-10" db="EMBL/GenBank/DDBJ databases">
        <title>Co-occurring genomic capacity for anaerobic methane metabolism and dissimilatory sulfite reduction discovered in the Korarchaeota.</title>
        <authorList>
            <person name="Mckay L.J."/>
            <person name="Dlakic M."/>
            <person name="Fields M.W."/>
            <person name="Delmont T.O."/>
            <person name="Eren A.M."/>
            <person name="Jay Z.J."/>
            <person name="Klingelsmith K.B."/>
            <person name="Rusch D.B."/>
            <person name="Inskeep W.P."/>
        </authorList>
    </citation>
    <scope>NUCLEOTIDE SEQUENCE [LARGE SCALE GENOMIC DNA]</scope>
    <source>
        <strain evidence="1 2">WS</strain>
    </source>
</reference>
<sequence length="302" mass="34621">MASDEDSSRIELSVNKAPPLYPVKLSLEMRQELVVRSLKVSNYISIAKETGIPLAKVMKIMSTPSSPMPLALVLKLAELARIDLWDVLRSIEGMGIRKFLKPNFDVEAAASFIGYAVSSSSKFKVGRGNVTVSLRYDDDFQLSHIIDLSKRILNIEASDISINRRERKVYLLSQFGVILLLFGAPTKREFYDGWEIPCWLERYPSHFLKTFQSGRLFRSVPSRGCARFYFKTFNMEGMLKFIERLRGLYARVGVNMEERPRLLSDNIIYIEICRRAVLEALLYSIGFTSQRKIREISQLLGR</sequence>
<proteinExistence type="predicted"/>
<comment type="caution">
    <text evidence="1">The sequence shown here is derived from an EMBL/GenBank/DDBJ whole genome shotgun (WGS) entry which is preliminary data.</text>
</comment>
<dbReference type="RefSeq" id="WP_012309542.1">
    <property type="nucleotide sequence ID" value="NZ_RCOR01000012.1"/>
</dbReference>
<dbReference type="EMBL" id="RCOR01000012">
    <property type="protein sequence ID" value="RSN70247.1"/>
    <property type="molecule type" value="Genomic_DNA"/>
</dbReference>
<protein>
    <recommendedName>
        <fullName evidence="3">DOD-type homing endonuclease domain-containing protein</fullName>
    </recommendedName>
</protein>
<dbReference type="Proteomes" id="UP000278149">
    <property type="component" value="Unassembled WGS sequence"/>
</dbReference>
<dbReference type="AlphaFoldDB" id="A0A3R9PDI6"/>
<evidence type="ECO:0008006" key="3">
    <source>
        <dbReference type="Google" id="ProtNLM"/>
    </source>
</evidence>
<gene>
    <name evidence="1" type="ORF">D9Q81_01430</name>
</gene>
<dbReference type="GeneID" id="6094176"/>